<evidence type="ECO:0000256" key="12">
    <source>
        <dbReference type="PIRNR" id="PIRNR006268"/>
    </source>
</evidence>
<evidence type="ECO:0000256" key="11">
    <source>
        <dbReference type="ARBA" id="ARBA00048540"/>
    </source>
</evidence>
<evidence type="ECO:0000256" key="2">
    <source>
        <dbReference type="ARBA" id="ARBA00008282"/>
    </source>
</evidence>
<dbReference type="InterPro" id="IPR003374">
    <property type="entry name" value="ApbE-like_sf"/>
</dbReference>
<sequence>MRAERPRTGPMLRSAVPPAAPAPPGPLLAAVALALLVGCRGAETPVYTTQFVAFDAAVDLSIVGKLKEDAQEASAEVEQDFLFLDYATDAWDPGPMTRVNELLPKGEPFAAPPSLLPLVRQSQALALKTRDLFNPAIGHLLRLWGFDAPEPECRPPPAAAAIERLVAQAPTMADLYLDGIMLQSDSAAVRLDFDGIEIGYAMDLAMSNLRERGIRHAMLNRSGDVRTMGDRAGRPWRVPVRRGSGAGVLGIIDVVGDMAVFTSSIHARNFIYDGQTYHDVIDPRSGRPAAGLQAVTVMHEGSAAVADAAADALMVAGLKAWGDIAQRLDLRYVLLIDDAGTVHMTPAMAERLKLIDERTDVALLRLETPTDTGDAGA</sequence>
<comment type="caution">
    <text evidence="13">The sequence shown here is derived from an EMBL/GenBank/DDBJ whole genome shotgun (WGS) entry which is preliminary data.</text>
</comment>
<evidence type="ECO:0000256" key="5">
    <source>
        <dbReference type="ARBA" id="ARBA00022630"/>
    </source>
</evidence>
<proteinExistence type="inferred from homology"/>
<comment type="cofactor">
    <cofactor evidence="1">
        <name>Mg(2+)</name>
        <dbReference type="ChEBI" id="CHEBI:18420"/>
    </cofactor>
</comment>
<evidence type="ECO:0000256" key="7">
    <source>
        <dbReference type="ARBA" id="ARBA00022723"/>
    </source>
</evidence>
<dbReference type="EC" id="2.7.1.180" evidence="3 12"/>
<evidence type="ECO:0000256" key="3">
    <source>
        <dbReference type="ARBA" id="ARBA00011955"/>
    </source>
</evidence>
<comment type="catalytic activity">
    <reaction evidence="11 12">
        <text>L-threonyl-[protein] + FAD = FMN-L-threonyl-[protein] + AMP + H(+)</text>
        <dbReference type="Rhea" id="RHEA:36847"/>
        <dbReference type="Rhea" id="RHEA-COMP:11060"/>
        <dbReference type="Rhea" id="RHEA-COMP:11061"/>
        <dbReference type="ChEBI" id="CHEBI:15378"/>
        <dbReference type="ChEBI" id="CHEBI:30013"/>
        <dbReference type="ChEBI" id="CHEBI:57692"/>
        <dbReference type="ChEBI" id="CHEBI:74257"/>
        <dbReference type="ChEBI" id="CHEBI:456215"/>
        <dbReference type="EC" id="2.7.1.180"/>
    </reaction>
</comment>
<dbReference type="EMBL" id="NRRV01000003">
    <property type="protein sequence ID" value="MBK1629497.1"/>
    <property type="molecule type" value="Genomic_DNA"/>
</dbReference>
<evidence type="ECO:0000256" key="4">
    <source>
        <dbReference type="ARBA" id="ARBA00016337"/>
    </source>
</evidence>
<evidence type="ECO:0000256" key="10">
    <source>
        <dbReference type="ARBA" id="ARBA00031306"/>
    </source>
</evidence>
<dbReference type="SUPFAM" id="SSF143631">
    <property type="entry name" value="ApbE-like"/>
    <property type="match status" value="1"/>
</dbReference>
<keyword evidence="6 12" id="KW-0808">Transferase</keyword>
<keyword evidence="7 12" id="KW-0479">Metal-binding</keyword>
<gene>
    <name evidence="13" type="ORF">CKO31_01840</name>
</gene>
<evidence type="ECO:0000313" key="13">
    <source>
        <dbReference type="EMBL" id="MBK1629497.1"/>
    </source>
</evidence>
<organism evidence="13 14">
    <name type="scientific">Thiohalocapsa halophila</name>
    <dbReference type="NCBI Taxonomy" id="69359"/>
    <lineage>
        <taxon>Bacteria</taxon>
        <taxon>Pseudomonadati</taxon>
        <taxon>Pseudomonadota</taxon>
        <taxon>Gammaproteobacteria</taxon>
        <taxon>Chromatiales</taxon>
        <taxon>Chromatiaceae</taxon>
        <taxon>Thiohalocapsa</taxon>
    </lineage>
</organism>
<dbReference type="Proteomes" id="UP000748752">
    <property type="component" value="Unassembled WGS sequence"/>
</dbReference>
<protein>
    <recommendedName>
        <fullName evidence="4 12">FAD:protein FMN transferase</fullName>
        <ecNumber evidence="3 12">2.7.1.180</ecNumber>
    </recommendedName>
    <alternativeName>
        <fullName evidence="10 12">Flavin transferase</fullName>
    </alternativeName>
</protein>
<evidence type="ECO:0000256" key="1">
    <source>
        <dbReference type="ARBA" id="ARBA00001946"/>
    </source>
</evidence>
<keyword evidence="14" id="KW-1185">Reference proteome</keyword>
<dbReference type="Gene3D" id="3.10.520.10">
    <property type="entry name" value="ApbE-like domains"/>
    <property type="match status" value="1"/>
</dbReference>
<keyword evidence="8 12" id="KW-0274">FAD</keyword>
<keyword evidence="9 12" id="KW-0460">Magnesium</keyword>
<accession>A0ABS1CC65</accession>
<comment type="similarity">
    <text evidence="2 12">Belongs to the ApbE family.</text>
</comment>
<dbReference type="Pfam" id="PF02424">
    <property type="entry name" value="ApbE"/>
    <property type="match status" value="1"/>
</dbReference>
<keyword evidence="5 12" id="KW-0285">Flavoprotein</keyword>
<dbReference type="PIRSF" id="PIRSF006268">
    <property type="entry name" value="ApbE"/>
    <property type="match status" value="1"/>
</dbReference>
<evidence type="ECO:0000313" key="14">
    <source>
        <dbReference type="Proteomes" id="UP000748752"/>
    </source>
</evidence>
<reference evidence="13 14" key="1">
    <citation type="journal article" date="2020" name="Microorganisms">
        <title>Osmotic Adaptation and Compatible Solute Biosynthesis of Phototrophic Bacteria as Revealed from Genome Analyses.</title>
        <authorList>
            <person name="Imhoff J.F."/>
            <person name="Rahn T."/>
            <person name="Kunzel S."/>
            <person name="Keller A."/>
            <person name="Neulinger S.C."/>
        </authorList>
    </citation>
    <scope>NUCLEOTIDE SEQUENCE [LARGE SCALE GENOMIC DNA]</scope>
    <source>
        <strain evidence="13 14">DSM 6210</strain>
    </source>
</reference>
<evidence type="ECO:0000256" key="8">
    <source>
        <dbReference type="ARBA" id="ARBA00022827"/>
    </source>
</evidence>
<evidence type="ECO:0000256" key="9">
    <source>
        <dbReference type="ARBA" id="ARBA00022842"/>
    </source>
</evidence>
<evidence type="ECO:0000256" key="6">
    <source>
        <dbReference type="ARBA" id="ARBA00022679"/>
    </source>
</evidence>
<dbReference type="InterPro" id="IPR024932">
    <property type="entry name" value="ApbE"/>
</dbReference>
<dbReference type="PANTHER" id="PTHR30040">
    <property type="entry name" value="THIAMINE BIOSYNTHESIS LIPOPROTEIN APBE"/>
    <property type="match status" value="1"/>
</dbReference>
<name>A0ABS1CC65_9GAMM</name>
<dbReference type="PANTHER" id="PTHR30040:SF2">
    <property type="entry name" value="FAD:PROTEIN FMN TRANSFERASE"/>
    <property type="match status" value="1"/>
</dbReference>